<evidence type="ECO:0000256" key="2">
    <source>
        <dbReference type="ARBA" id="ARBA00009784"/>
    </source>
</evidence>
<evidence type="ECO:0000256" key="6">
    <source>
        <dbReference type="ARBA" id="ARBA00023136"/>
    </source>
</evidence>
<evidence type="ECO:0000256" key="3">
    <source>
        <dbReference type="ARBA" id="ARBA00022475"/>
    </source>
</evidence>
<evidence type="ECO:0000256" key="5">
    <source>
        <dbReference type="ARBA" id="ARBA00022989"/>
    </source>
</evidence>
<dbReference type="HOGENOM" id="CLU_079909_2_1_3"/>
<dbReference type="PANTHER" id="PTHR33508:SF1">
    <property type="entry name" value="UPF0056 MEMBRANE PROTEIN YHCE"/>
    <property type="match status" value="1"/>
</dbReference>
<keyword evidence="6 7" id="KW-0472">Membrane</keyword>
<keyword evidence="3" id="KW-1003">Cell membrane</keyword>
<gene>
    <name evidence="8" type="ordered locus">gll3195</name>
</gene>
<evidence type="ECO:0000256" key="7">
    <source>
        <dbReference type="RuleBase" id="RU362048"/>
    </source>
</evidence>
<comment type="subcellular location">
    <subcellularLocation>
        <location evidence="7">Cell inner membrane</location>
        <topology evidence="7">Multi-pass membrane protein</topology>
    </subcellularLocation>
    <subcellularLocation>
        <location evidence="1">Cell membrane</location>
        <topology evidence="1">Multi-pass membrane protein</topology>
    </subcellularLocation>
</comment>
<evidence type="ECO:0000256" key="1">
    <source>
        <dbReference type="ARBA" id="ARBA00004651"/>
    </source>
</evidence>
<keyword evidence="9" id="KW-1185">Reference proteome</keyword>
<dbReference type="InterPro" id="IPR002771">
    <property type="entry name" value="Multi_antbiot-R_MarC"/>
</dbReference>
<dbReference type="Pfam" id="PF01914">
    <property type="entry name" value="MarC"/>
    <property type="match status" value="1"/>
</dbReference>
<dbReference type="Proteomes" id="UP000000557">
    <property type="component" value="Chromosome"/>
</dbReference>
<dbReference type="PANTHER" id="PTHR33508">
    <property type="entry name" value="UPF0056 MEMBRANE PROTEIN YHCE"/>
    <property type="match status" value="1"/>
</dbReference>
<organism evidence="8 9">
    <name type="scientific">Gloeobacter violaceus (strain ATCC 29082 / PCC 7421)</name>
    <dbReference type="NCBI Taxonomy" id="251221"/>
    <lineage>
        <taxon>Bacteria</taxon>
        <taxon>Bacillati</taxon>
        <taxon>Cyanobacteriota</taxon>
        <taxon>Cyanophyceae</taxon>
        <taxon>Gloeobacterales</taxon>
        <taxon>Gloeobacteraceae</taxon>
        <taxon>Gloeobacter</taxon>
    </lineage>
</organism>
<keyword evidence="4 7" id="KW-0812">Transmembrane</keyword>
<comment type="caution">
    <text evidence="7">Lacks conserved residue(s) required for the propagation of feature annotation.</text>
</comment>
<comment type="similarity">
    <text evidence="2 7">Belongs to the UPF0056 (MarC) family.</text>
</comment>
<reference evidence="8 9" key="1">
    <citation type="journal article" date="2003" name="DNA Res.">
        <title>Complete genome structure of Gloeobacter violaceus PCC 7421, a cyanobacterium that lacks thylakoids.</title>
        <authorList>
            <person name="Nakamura Y."/>
            <person name="Kaneko T."/>
            <person name="Sato S."/>
            <person name="Mimuro M."/>
            <person name="Miyashita H."/>
            <person name="Tsuchiya T."/>
            <person name="Sasamoto S."/>
            <person name="Watanabe A."/>
            <person name="Kawashima K."/>
            <person name="Kishida Y."/>
            <person name="Kiyokawa C."/>
            <person name="Kohara M."/>
            <person name="Matsumoto M."/>
            <person name="Matsuno A."/>
            <person name="Nakazaki N."/>
            <person name="Shimpo S."/>
            <person name="Takeuchi C."/>
            <person name="Yamada M."/>
            <person name="Tabata S."/>
        </authorList>
    </citation>
    <scope>NUCLEOTIDE SEQUENCE [LARGE SCALE GENOMIC DNA]</scope>
    <source>
        <strain evidence="9">ATCC 29082 / PCC 7421</strain>
    </source>
</reference>
<keyword evidence="5 7" id="KW-1133">Transmembrane helix</keyword>
<feature type="transmembrane region" description="Helical" evidence="7">
    <location>
        <begin position="147"/>
        <end position="168"/>
    </location>
</feature>
<sequence length="208" mass="22068">MRPMWESVLGSAAGTFLALLPVTDPLGAVPIFYSLTSSGSDSYRRRQARLTTIHVLWLLAGFLLVGKVVLEFFGISFAVLRIAGGLLIAQTGWEMVNSHRHEGDTALAANTSGDIAFAPMAMPLVSGPGAIGVVIGLSSKASGWPDYFGSLVGIALVAGVLYLCLMLGEPLLKRLGRAGTRALNQILGFLILAIALQFMVDGLRELLR</sequence>
<dbReference type="EMBL" id="BA000045">
    <property type="protein sequence ID" value="BAC91136.1"/>
    <property type="molecule type" value="Genomic_DNA"/>
</dbReference>
<dbReference type="OrthoDB" id="21094at2"/>
<evidence type="ECO:0000313" key="9">
    <source>
        <dbReference type="Proteomes" id="UP000000557"/>
    </source>
</evidence>
<name>Q7NGH4_GLOVI</name>
<dbReference type="PATRIC" id="fig|251221.4.peg.3225"/>
<dbReference type="EnsemblBacteria" id="BAC91136">
    <property type="protein sequence ID" value="BAC91136"/>
    <property type="gene ID" value="BAC91136"/>
</dbReference>
<dbReference type="eggNOG" id="COG2095">
    <property type="taxonomic scope" value="Bacteria"/>
</dbReference>
<feature type="transmembrane region" description="Helical" evidence="7">
    <location>
        <begin position="180"/>
        <end position="200"/>
    </location>
</feature>
<proteinExistence type="inferred from homology"/>
<protein>
    <recommendedName>
        <fullName evidence="7">UPF0056 inner membrane protein</fullName>
    </recommendedName>
</protein>
<dbReference type="NCBIfam" id="TIGR00427">
    <property type="entry name" value="NAAT family transporter"/>
    <property type="match status" value="1"/>
</dbReference>
<dbReference type="InParanoid" id="Q7NGH4"/>
<dbReference type="STRING" id="251221.gene:10760703"/>
<dbReference type="PhylomeDB" id="Q7NGH4"/>
<dbReference type="GO" id="GO:0005886">
    <property type="term" value="C:plasma membrane"/>
    <property type="evidence" value="ECO:0007669"/>
    <property type="project" value="UniProtKB-SubCell"/>
</dbReference>
<reference evidence="8 9" key="2">
    <citation type="journal article" date="2003" name="DNA Res.">
        <title>Complete genome structure of Gloeobacter violaceus PCC 7421, a cyanobacterium that lacks thylakoids (supplement).</title>
        <authorList>
            <person name="Nakamura Y."/>
            <person name="Kaneko T."/>
            <person name="Sato S."/>
            <person name="Mimuro M."/>
            <person name="Miyashita H."/>
            <person name="Tsuchiya T."/>
            <person name="Sasamoto S."/>
            <person name="Watanabe A."/>
            <person name="Kawashima K."/>
            <person name="Kishida Y."/>
            <person name="Kiyokawa C."/>
            <person name="Kohara M."/>
            <person name="Matsumoto M."/>
            <person name="Matsuno A."/>
            <person name="Nakazaki N."/>
            <person name="Shimpo S."/>
            <person name="Takeuchi C."/>
            <person name="Yamada M."/>
            <person name="Tabata S."/>
        </authorList>
    </citation>
    <scope>NUCLEOTIDE SEQUENCE [LARGE SCALE GENOMIC DNA]</scope>
    <source>
        <strain evidence="9">ATCC 29082 / PCC 7421</strain>
    </source>
</reference>
<accession>Q7NGH4</accession>
<evidence type="ECO:0000256" key="4">
    <source>
        <dbReference type="ARBA" id="ARBA00022692"/>
    </source>
</evidence>
<evidence type="ECO:0000313" key="8">
    <source>
        <dbReference type="EMBL" id="BAC91136.1"/>
    </source>
</evidence>
<dbReference type="AlphaFoldDB" id="Q7NGH4"/>
<dbReference type="KEGG" id="gvi:gll3195"/>